<dbReference type="InterPro" id="IPR036388">
    <property type="entry name" value="WH-like_DNA-bd_sf"/>
</dbReference>
<protein>
    <submittedName>
        <fullName evidence="6">DNA-binding transcriptional regulator, LysR family</fullName>
    </submittedName>
</protein>
<sequence>MELKFLKYFVEIAEQKSMRKAADRLYVTQPNLTRAMQSLEDEMGTKLFVRTNHGVTLTTIGESLYFYAHSVISQMNEIESLKMKDKEFEQNKMAVSVGNIVLKDEIMLHFYQNLQTRHANISIHETSVERVLEHVAGLTSEVGIIVVNTKQLAILKKICDIKELELHEIASSPYYVHVGTQNPFYQAAHMNPKDLLPFTYVHLPADYFANINQLISLGEIRLSDFEKTIVINNYHGIVNLIKRTDAFIFGGKWQIEELGKGHIASILLDYCEDLEKKLLWVKRKKEILSKQAEEFLEIIQDNYGDTP</sequence>
<dbReference type="SUPFAM" id="SSF46785">
    <property type="entry name" value="Winged helix' DNA-binding domain"/>
    <property type="match status" value="1"/>
</dbReference>
<dbReference type="InterPro" id="IPR036390">
    <property type="entry name" value="WH_DNA-bd_sf"/>
</dbReference>
<evidence type="ECO:0000256" key="1">
    <source>
        <dbReference type="ARBA" id="ARBA00009437"/>
    </source>
</evidence>
<organism evidence="6 7">
    <name type="scientific">Lactonifactor longoviformis DSM 17459</name>
    <dbReference type="NCBI Taxonomy" id="1122155"/>
    <lineage>
        <taxon>Bacteria</taxon>
        <taxon>Bacillati</taxon>
        <taxon>Bacillota</taxon>
        <taxon>Clostridia</taxon>
        <taxon>Eubacteriales</taxon>
        <taxon>Clostridiaceae</taxon>
        <taxon>Lactonifactor</taxon>
    </lineage>
</organism>
<evidence type="ECO:0000313" key="6">
    <source>
        <dbReference type="EMBL" id="SHF20119.1"/>
    </source>
</evidence>
<dbReference type="FunFam" id="1.10.10.10:FF:000001">
    <property type="entry name" value="LysR family transcriptional regulator"/>
    <property type="match status" value="1"/>
</dbReference>
<evidence type="ECO:0000259" key="5">
    <source>
        <dbReference type="PROSITE" id="PS50931"/>
    </source>
</evidence>
<proteinExistence type="inferred from homology"/>
<dbReference type="AlphaFoldDB" id="A0A1M4ZPZ3"/>
<dbReference type="STRING" id="1122155.SAMN02745158_02857"/>
<dbReference type="Gene3D" id="1.10.10.10">
    <property type="entry name" value="Winged helix-like DNA-binding domain superfamily/Winged helix DNA-binding domain"/>
    <property type="match status" value="1"/>
</dbReference>
<gene>
    <name evidence="6" type="ORF">SAMN02745158_02857</name>
</gene>
<keyword evidence="2" id="KW-0805">Transcription regulation</keyword>
<evidence type="ECO:0000256" key="3">
    <source>
        <dbReference type="ARBA" id="ARBA00023125"/>
    </source>
</evidence>
<reference evidence="6 7" key="1">
    <citation type="submission" date="2016-11" db="EMBL/GenBank/DDBJ databases">
        <authorList>
            <person name="Jaros S."/>
            <person name="Januszkiewicz K."/>
            <person name="Wedrychowicz H."/>
        </authorList>
    </citation>
    <scope>NUCLEOTIDE SEQUENCE [LARGE SCALE GENOMIC DNA]</scope>
    <source>
        <strain evidence="6 7">DSM 17459</strain>
    </source>
</reference>
<keyword evidence="3 6" id="KW-0238">DNA-binding</keyword>
<evidence type="ECO:0000256" key="4">
    <source>
        <dbReference type="ARBA" id="ARBA00023163"/>
    </source>
</evidence>
<comment type="similarity">
    <text evidence="1">Belongs to the LysR transcriptional regulatory family.</text>
</comment>
<dbReference type="PANTHER" id="PTHR30126:SF64">
    <property type="entry name" value="HTH-TYPE TRANSCRIPTIONAL REGULATOR CITR"/>
    <property type="match status" value="1"/>
</dbReference>
<keyword evidence="7" id="KW-1185">Reference proteome</keyword>
<dbReference type="RefSeq" id="WP_072852917.1">
    <property type="nucleotide sequence ID" value="NZ_FQVI01000016.1"/>
</dbReference>
<dbReference type="Proteomes" id="UP000184245">
    <property type="component" value="Unassembled WGS sequence"/>
</dbReference>
<dbReference type="EMBL" id="FQVI01000016">
    <property type="protein sequence ID" value="SHF20119.1"/>
    <property type="molecule type" value="Genomic_DNA"/>
</dbReference>
<evidence type="ECO:0000313" key="7">
    <source>
        <dbReference type="Proteomes" id="UP000184245"/>
    </source>
</evidence>
<accession>A0A1M4ZPZ3</accession>
<dbReference type="PANTHER" id="PTHR30126">
    <property type="entry name" value="HTH-TYPE TRANSCRIPTIONAL REGULATOR"/>
    <property type="match status" value="1"/>
</dbReference>
<dbReference type="GO" id="GO:0003700">
    <property type="term" value="F:DNA-binding transcription factor activity"/>
    <property type="evidence" value="ECO:0007669"/>
    <property type="project" value="InterPro"/>
</dbReference>
<dbReference type="Pfam" id="PF00126">
    <property type="entry name" value="HTH_1"/>
    <property type="match status" value="1"/>
</dbReference>
<dbReference type="InterPro" id="IPR000847">
    <property type="entry name" value="LysR_HTH_N"/>
</dbReference>
<dbReference type="SUPFAM" id="SSF53850">
    <property type="entry name" value="Periplasmic binding protein-like II"/>
    <property type="match status" value="1"/>
</dbReference>
<keyword evidence="4" id="KW-0804">Transcription</keyword>
<feature type="domain" description="HTH lysR-type" evidence="5">
    <location>
        <begin position="1"/>
        <end position="58"/>
    </location>
</feature>
<dbReference type="GO" id="GO:0000976">
    <property type="term" value="F:transcription cis-regulatory region binding"/>
    <property type="evidence" value="ECO:0007669"/>
    <property type="project" value="TreeGrafter"/>
</dbReference>
<dbReference type="OrthoDB" id="9803714at2"/>
<dbReference type="PROSITE" id="PS50931">
    <property type="entry name" value="HTH_LYSR"/>
    <property type="match status" value="1"/>
</dbReference>
<name>A0A1M4ZPZ3_9CLOT</name>
<evidence type="ECO:0000256" key="2">
    <source>
        <dbReference type="ARBA" id="ARBA00023015"/>
    </source>
</evidence>
<dbReference type="PRINTS" id="PR00039">
    <property type="entry name" value="HTHLYSR"/>
</dbReference>